<dbReference type="AlphaFoldDB" id="L0A7C5"/>
<dbReference type="HOGENOM" id="CLU_773217_0_0_0"/>
<evidence type="ECO:0000259" key="2">
    <source>
        <dbReference type="Pfam" id="PF13485"/>
    </source>
</evidence>
<dbReference type="OrthoDB" id="57539at2"/>
<protein>
    <recommendedName>
        <fullName evidence="2">Peptidase MA-like domain-containing protein</fullName>
    </recommendedName>
</protein>
<dbReference type="RefSeq" id="WP_015237378.1">
    <property type="nucleotide sequence ID" value="NC_019793.1"/>
</dbReference>
<organism evidence="3 4">
    <name type="scientific">Deinococcus peraridilitoris (strain DSM 19664 / LMG 22246 / CIP 109416 / KR-200)</name>
    <dbReference type="NCBI Taxonomy" id="937777"/>
    <lineage>
        <taxon>Bacteria</taxon>
        <taxon>Thermotogati</taxon>
        <taxon>Deinococcota</taxon>
        <taxon>Deinococci</taxon>
        <taxon>Deinococcales</taxon>
        <taxon>Deinococcaceae</taxon>
        <taxon>Deinococcus</taxon>
    </lineage>
</organism>
<evidence type="ECO:0000256" key="1">
    <source>
        <dbReference type="SAM" id="SignalP"/>
    </source>
</evidence>
<feature type="signal peptide" evidence="1">
    <location>
        <begin position="1"/>
        <end position="23"/>
    </location>
</feature>
<dbReference type="InterPro" id="IPR032710">
    <property type="entry name" value="NTF2-like_dom_sf"/>
</dbReference>
<accession>L0A7C5</accession>
<keyword evidence="4" id="KW-1185">Reference proteome</keyword>
<feature type="chain" id="PRO_5003939146" description="Peptidase MA-like domain-containing protein" evidence="1">
    <location>
        <begin position="24"/>
        <end position="364"/>
    </location>
</feature>
<feature type="domain" description="Peptidase MA-like" evidence="2">
    <location>
        <begin position="220"/>
        <end position="358"/>
    </location>
</feature>
<keyword evidence="1" id="KW-0732">Signal</keyword>
<evidence type="ECO:0000313" key="3">
    <source>
        <dbReference type="EMBL" id="AFZ69082.1"/>
    </source>
</evidence>
<dbReference type="SUPFAM" id="SSF54427">
    <property type="entry name" value="NTF2-like"/>
    <property type="match status" value="1"/>
</dbReference>
<dbReference type="InterPro" id="IPR039568">
    <property type="entry name" value="Peptidase_MA-like_dom"/>
</dbReference>
<dbReference type="PATRIC" id="fig|937777.3.peg.3667"/>
<dbReference type="EMBL" id="CP003382">
    <property type="protein sequence ID" value="AFZ69082.1"/>
    <property type="molecule type" value="Genomic_DNA"/>
</dbReference>
<dbReference type="KEGG" id="dpd:Deipe_3656"/>
<dbReference type="Proteomes" id="UP000010467">
    <property type="component" value="Chromosome"/>
</dbReference>
<name>L0A7C5_DEIPD</name>
<gene>
    <name evidence="3" type="ordered locus">Deipe_3656</name>
</gene>
<dbReference type="STRING" id="937777.Deipe_3656"/>
<dbReference type="Pfam" id="PF13485">
    <property type="entry name" value="Peptidase_MA_2"/>
    <property type="match status" value="1"/>
</dbReference>
<proteinExistence type="predicted"/>
<evidence type="ECO:0000313" key="4">
    <source>
        <dbReference type="Proteomes" id="UP000010467"/>
    </source>
</evidence>
<reference evidence="4" key="1">
    <citation type="submission" date="2012-03" db="EMBL/GenBank/DDBJ databases">
        <title>Complete sequence of chromosome of Deinococcus peraridilitoris DSM 19664.</title>
        <authorList>
            <person name="Lucas S."/>
            <person name="Copeland A."/>
            <person name="Lapidus A."/>
            <person name="Glavina del Rio T."/>
            <person name="Dalin E."/>
            <person name="Tice H."/>
            <person name="Bruce D."/>
            <person name="Goodwin L."/>
            <person name="Pitluck S."/>
            <person name="Peters L."/>
            <person name="Mikhailova N."/>
            <person name="Lu M."/>
            <person name="Kyrpides N."/>
            <person name="Mavromatis K."/>
            <person name="Ivanova N."/>
            <person name="Brettin T."/>
            <person name="Detter J.C."/>
            <person name="Han C."/>
            <person name="Larimer F."/>
            <person name="Land M."/>
            <person name="Hauser L."/>
            <person name="Markowitz V."/>
            <person name="Cheng J.-F."/>
            <person name="Hugenholtz P."/>
            <person name="Woyke T."/>
            <person name="Wu D."/>
            <person name="Pukall R."/>
            <person name="Steenblock K."/>
            <person name="Brambilla E."/>
            <person name="Klenk H.-P."/>
            <person name="Eisen J.A."/>
        </authorList>
    </citation>
    <scope>NUCLEOTIDE SEQUENCE [LARGE SCALE GENOMIC DNA]</scope>
    <source>
        <strain evidence="4">DSM 19664 / LMG 22246 / CIP 109416 / KR-200</strain>
    </source>
</reference>
<sequence length="364" mass="40543">MLQFVFGRVCLTVAFATAPLALAQVNERASVEQVVREMEATISRGDGPAYLRLVDLREPVFAAEHRNFVRDWQSKPPKSLTITASNIAVEDAVAYADLRWAWRREETARSATFAAEFRKVNGAWRYAGERWNEVQVGGARVLWQDQQEATARAMASELGALQSQVARELGFPAAPQPVLKLYSSSEALSASVQLSLQPVAGWNEPGEAVKLARPGWPGSRSTLLHELTHHAVFERYGAGQARLPWWLHEGIAQYVASTGWPATQRETYLQRSANWQKRGELPEFSRLAVFESTPDALWGYVYAQGYAFVRFAVELHGMGALTDFMERVARGADLGEASTASFGKSFEAMDEAFRLWLKDGAERT</sequence>